<keyword evidence="1" id="KW-0812">Transmembrane</keyword>
<feature type="transmembrane region" description="Helical" evidence="1">
    <location>
        <begin position="107"/>
        <end position="129"/>
    </location>
</feature>
<sequence length="180" mass="19564">MRAGLTLSVAAARWATHFYARHFWLVFGLSMIPTAQRFVAVRYGDQLPAAVDIGGEIVTGLSRLLLVYVVLRLVSREPDLSGLTPGQRWRCLTAGIDARVRAFWTQFLVLAVAFVLLDVLPNTAVAVLVPDGRQELVTSVLVSVKNPTVIAFTILWMVGIGRILIVDGRRAGAVGEPATV</sequence>
<evidence type="ECO:0000256" key="1">
    <source>
        <dbReference type="SAM" id="Phobius"/>
    </source>
</evidence>
<dbReference type="Proteomes" id="UP000680866">
    <property type="component" value="Chromosome"/>
</dbReference>
<evidence type="ECO:0000313" key="2">
    <source>
        <dbReference type="EMBL" id="BCJ68479.1"/>
    </source>
</evidence>
<accession>A0A810N8L6</accession>
<protein>
    <submittedName>
        <fullName evidence="2">Uncharacterized protein</fullName>
    </submittedName>
</protein>
<proteinExistence type="predicted"/>
<name>A0A810N8L6_9ACTN</name>
<dbReference type="RefSeq" id="WP_212817706.1">
    <property type="nucleotide sequence ID" value="NZ_AP023359.1"/>
</dbReference>
<dbReference type="KEGG" id="pry:Prubr_55000"/>
<reference evidence="2" key="1">
    <citation type="submission" date="2020-08" db="EMBL/GenBank/DDBJ databases">
        <title>Whole genome shotgun sequence of Polymorphospora rubra NBRC 101157.</title>
        <authorList>
            <person name="Komaki H."/>
            <person name="Tamura T."/>
        </authorList>
    </citation>
    <scope>NUCLEOTIDE SEQUENCE</scope>
    <source>
        <strain evidence="2">NBRC 101157</strain>
    </source>
</reference>
<evidence type="ECO:0000313" key="3">
    <source>
        <dbReference type="Proteomes" id="UP000680866"/>
    </source>
</evidence>
<feature type="transmembrane region" description="Helical" evidence="1">
    <location>
        <begin position="149"/>
        <end position="165"/>
    </location>
</feature>
<dbReference type="AlphaFoldDB" id="A0A810N8L6"/>
<keyword evidence="3" id="KW-1185">Reference proteome</keyword>
<keyword evidence="1" id="KW-1133">Transmembrane helix</keyword>
<dbReference type="EMBL" id="AP023359">
    <property type="protein sequence ID" value="BCJ68479.1"/>
    <property type="molecule type" value="Genomic_DNA"/>
</dbReference>
<organism evidence="2 3">
    <name type="scientific">Polymorphospora rubra</name>
    <dbReference type="NCBI Taxonomy" id="338584"/>
    <lineage>
        <taxon>Bacteria</taxon>
        <taxon>Bacillati</taxon>
        <taxon>Actinomycetota</taxon>
        <taxon>Actinomycetes</taxon>
        <taxon>Micromonosporales</taxon>
        <taxon>Micromonosporaceae</taxon>
        <taxon>Polymorphospora</taxon>
    </lineage>
</organism>
<keyword evidence="1" id="KW-0472">Membrane</keyword>
<gene>
    <name evidence="2" type="ORF">Prubr_55000</name>
</gene>